<dbReference type="GO" id="GO:0006450">
    <property type="term" value="P:regulation of translational fidelity"/>
    <property type="evidence" value="ECO:0007669"/>
    <property type="project" value="TreeGrafter"/>
</dbReference>
<evidence type="ECO:0000256" key="5">
    <source>
        <dbReference type="ARBA" id="ARBA00022490"/>
    </source>
</evidence>
<evidence type="ECO:0000256" key="7">
    <source>
        <dbReference type="ARBA" id="ARBA00022694"/>
    </source>
</evidence>
<comment type="similarity">
    <text evidence="2 14">Belongs to the SUA5 family.</text>
</comment>
<dbReference type="GO" id="GO:0061710">
    <property type="term" value="F:L-threonylcarbamoyladenylate synthase"/>
    <property type="evidence" value="ECO:0007669"/>
    <property type="project" value="UniProtKB-EC"/>
</dbReference>
<comment type="subcellular location">
    <subcellularLocation>
        <location evidence="1 14">Cytoplasm</location>
    </subcellularLocation>
</comment>
<dbReference type="SUPFAM" id="SSF55821">
    <property type="entry name" value="YrdC/RibB"/>
    <property type="match status" value="1"/>
</dbReference>
<dbReference type="InterPro" id="IPR005145">
    <property type="entry name" value="Sua5_C"/>
</dbReference>
<feature type="binding site" evidence="15">
    <location>
        <position position="80"/>
    </location>
    <ligand>
        <name>ATP</name>
        <dbReference type="ChEBI" id="CHEBI:30616"/>
    </ligand>
</feature>
<dbReference type="AlphaFoldDB" id="A0AAN8A6F4"/>
<feature type="binding site" evidence="15">
    <location>
        <position position="178"/>
    </location>
    <ligand>
        <name>L-threonine</name>
        <dbReference type="ChEBI" id="CHEBI:57926"/>
    </ligand>
</feature>
<evidence type="ECO:0000313" key="18">
    <source>
        <dbReference type="Proteomes" id="UP001306508"/>
    </source>
</evidence>
<feature type="binding site" evidence="15">
    <location>
        <position position="274"/>
    </location>
    <ligand>
        <name>ATP</name>
        <dbReference type="ChEBI" id="CHEBI:30616"/>
    </ligand>
</feature>
<dbReference type="InterPro" id="IPR006070">
    <property type="entry name" value="Sua5-like_dom"/>
</dbReference>
<dbReference type="InterPro" id="IPR017945">
    <property type="entry name" value="DHBP_synth_RibB-like_a/b_dom"/>
</dbReference>
<dbReference type="Pfam" id="PF03481">
    <property type="entry name" value="Sua5_C"/>
    <property type="match status" value="1"/>
</dbReference>
<sequence>MHTKILKVNPKSIEFSKDSWLTGSLPKIKDKSTEDAINEAANIIKNTDDNVAFPTETVYGLGGSSLNDNSVSNIYKAKNRPNDNPLISHISSIDQLNRKIFNDYKSGPNIDPLRNIPKIYHGLIQKLWPGPLTILLHVPESSALSKLTTVNQPTFAVRMPSDPVARALIAISDTPIAAPSANASTRPSPTKAQHVWHDLHGKIPLILDGGSCSVGVESTVIDGLCTPPKLLRPGGLTYENIVSLGGDEWSGCQVETHAKKNEHVRTPGMKYKHYSPSASVILLIPTSKLNNNTDKVTLLEKIIKDHGKGYNKIAILTTQQLDNITDQSAWFSNDLIQTHQFIIKRLGIKGEEIQANLFSTLRQVDEEDNVDLIIVEGINEDNQGLAIMNRLEKAAGGHCLPF</sequence>
<dbReference type="GO" id="GO:0003725">
    <property type="term" value="F:double-stranded RNA binding"/>
    <property type="evidence" value="ECO:0007669"/>
    <property type="project" value="UniProtKB-UniRule"/>
</dbReference>
<dbReference type="PANTHER" id="PTHR17490">
    <property type="entry name" value="SUA5"/>
    <property type="match status" value="1"/>
</dbReference>
<dbReference type="InterPro" id="IPR038385">
    <property type="entry name" value="Sua5/YwlC_C"/>
</dbReference>
<dbReference type="EMBL" id="JAWIZZ010000071">
    <property type="protein sequence ID" value="KAK5773726.1"/>
    <property type="molecule type" value="Genomic_DNA"/>
</dbReference>
<evidence type="ECO:0000256" key="10">
    <source>
        <dbReference type="ARBA" id="ARBA00022840"/>
    </source>
</evidence>
<feature type="binding site" evidence="15">
    <location>
        <position position="232"/>
    </location>
    <ligand>
        <name>ATP</name>
        <dbReference type="ChEBI" id="CHEBI:30616"/>
    </ligand>
</feature>
<comment type="catalytic activity">
    <reaction evidence="12 14">
        <text>L-threonine + hydrogencarbonate + ATP = L-threonylcarbamoyladenylate + diphosphate + H2O</text>
        <dbReference type="Rhea" id="RHEA:36407"/>
        <dbReference type="ChEBI" id="CHEBI:15377"/>
        <dbReference type="ChEBI" id="CHEBI:17544"/>
        <dbReference type="ChEBI" id="CHEBI:30616"/>
        <dbReference type="ChEBI" id="CHEBI:33019"/>
        <dbReference type="ChEBI" id="CHEBI:57926"/>
        <dbReference type="ChEBI" id="CHEBI:73682"/>
        <dbReference type="EC" id="2.7.7.87"/>
    </reaction>
</comment>
<keyword evidence="8 14" id="KW-0548">Nucleotidyltransferase</keyword>
<keyword evidence="5 14" id="KW-0963">Cytoplasm</keyword>
<feature type="binding site" evidence="15">
    <location>
        <position position="57"/>
    </location>
    <ligand>
        <name>L-threonine</name>
        <dbReference type="ChEBI" id="CHEBI:57926"/>
    </ligand>
</feature>
<dbReference type="InterPro" id="IPR010923">
    <property type="entry name" value="T(6)A37_SUA5"/>
</dbReference>
<evidence type="ECO:0000313" key="17">
    <source>
        <dbReference type="EMBL" id="KAK5773726.1"/>
    </source>
</evidence>
<accession>A0AAN8A6F4</accession>
<dbReference type="Pfam" id="PF01300">
    <property type="entry name" value="Sua5_yciO_yrdC"/>
    <property type="match status" value="1"/>
</dbReference>
<name>A0AAN8A6F4_9SACH</name>
<feature type="binding site" evidence="15">
    <location>
        <position position="180"/>
    </location>
    <ligand>
        <name>ATP</name>
        <dbReference type="ChEBI" id="CHEBI:30616"/>
    </ligand>
</feature>
<dbReference type="Gene3D" id="3.40.50.11030">
    <property type="entry name" value="Threonylcarbamoyl-AMP synthase, C-terminal domain"/>
    <property type="match status" value="1"/>
</dbReference>
<evidence type="ECO:0000256" key="12">
    <source>
        <dbReference type="ARBA" id="ARBA00048366"/>
    </source>
</evidence>
<evidence type="ECO:0000256" key="2">
    <source>
        <dbReference type="ARBA" id="ARBA00007663"/>
    </source>
</evidence>
<protein>
    <recommendedName>
        <fullName evidence="4 14">Threonylcarbamoyl-AMP synthase</fullName>
        <shortName evidence="14">TC-AMP synthase</shortName>
        <ecNumber evidence="3 14">2.7.7.87</ecNumber>
    </recommendedName>
    <alternativeName>
        <fullName evidence="11 14">L-threonylcarbamoyladenylate synthase</fullName>
    </alternativeName>
</protein>
<comment type="caution">
    <text evidence="17">The sequence shown here is derived from an EMBL/GenBank/DDBJ whole genome shotgun (WGS) entry which is preliminary data.</text>
</comment>
<keyword evidence="6 14" id="KW-0808">Transferase</keyword>
<evidence type="ECO:0000256" key="9">
    <source>
        <dbReference type="ARBA" id="ARBA00022741"/>
    </source>
</evidence>
<comment type="function">
    <text evidence="13">Required for the formation of a threonylcarbamoyl group on adenosine at position 37 (t(6)A37) in tRNAs that read codons beginning with adenine. Likely catalyzes the conversion of L-threonine, HCO(3)(-)/CO(2) and ATP to give threonylcarbamoyl-AMP (TC-AMP) as the acyladenylate intermediate, with the release of diphosphate. Required for normal translation, by ensuring translation fidelity at the level of codon recognition, appropriate translation initiation selection and maintenance of reading frame. Also involved in telomere replication. Binds to single-stranded telomeric (ssTG) DNA and positively regulates telomere length.</text>
</comment>
<gene>
    <name evidence="17" type="ORF">RI543_005037</name>
</gene>
<feature type="binding site" evidence="15">
    <location>
        <position position="84"/>
    </location>
    <ligand>
        <name>ATP</name>
        <dbReference type="ChEBI" id="CHEBI:30616"/>
    </ligand>
</feature>
<dbReference type="FunFam" id="3.90.870.10:FF:000008">
    <property type="entry name" value="Threonylcarbamoyl-AMP synthase"/>
    <property type="match status" value="1"/>
</dbReference>
<evidence type="ECO:0000259" key="16">
    <source>
        <dbReference type="PROSITE" id="PS51163"/>
    </source>
</evidence>
<dbReference type="PANTHER" id="PTHR17490:SF16">
    <property type="entry name" value="THREONYLCARBAMOYL-AMP SYNTHASE"/>
    <property type="match status" value="1"/>
</dbReference>
<dbReference type="Proteomes" id="UP001306508">
    <property type="component" value="Unassembled WGS sequence"/>
</dbReference>
<evidence type="ECO:0000256" key="3">
    <source>
        <dbReference type="ARBA" id="ARBA00012584"/>
    </source>
</evidence>
<feature type="binding site" evidence="15">
    <location>
        <position position="154"/>
    </location>
    <ligand>
        <name>ATP</name>
        <dbReference type="ChEBI" id="CHEBI:30616"/>
    </ligand>
</feature>
<dbReference type="InterPro" id="IPR050156">
    <property type="entry name" value="TC-AMP_synthase_SUA5"/>
</dbReference>
<feature type="binding site" evidence="15">
    <location>
        <position position="89"/>
    </location>
    <ligand>
        <name>L-threonine</name>
        <dbReference type="ChEBI" id="CHEBI:57926"/>
    </ligand>
</feature>
<feature type="binding site" evidence="15">
    <location>
        <position position="218"/>
    </location>
    <ligand>
        <name>L-threonine</name>
        <dbReference type="ChEBI" id="CHEBI:57926"/>
    </ligand>
</feature>
<keyword evidence="7 14" id="KW-0819">tRNA processing</keyword>
<keyword evidence="10 14" id="KW-0067">ATP-binding</keyword>
<dbReference type="EC" id="2.7.7.87" evidence="3 14"/>
<proteinExistence type="inferred from homology"/>
<evidence type="ECO:0000256" key="11">
    <source>
        <dbReference type="ARBA" id="ARBA00029774"/>
    </source>
</evidence>
<dbReference type="PROSITE" id="PS51163">
    <property type="entry name" value="YRDC"/>
    <property type="match status" value="1"/>
</dbReference>
<dbReference type="PIRSF" id="PIRSF004930">
    <property type="entry name" value="Tln_factor_SUA5"/>
    <property type="match status" value="1"/>
</dbReference>
<evidence type="ECO:0000256" key="13">
    <source>
        <dbReference type="ARBA" id="ARBA00056339"/>
    </source>
</evidence>
<evidence type="ECO:0000256" key="6">
    <source>
        <dbReference type="ARBA" id="ARBA00022679"/>
    </source>
</evidence>
<keyword evidence="18" id="KW-1185">Reference proteome</keyword>
<feature type="binding site" evidence="15">
    <location>
        <position position="158"/>
    </location>
    <ligand>
        <name>L-threonine</name>
        <dbReference type="ChEBI" id="CHEBI:57926"/>
    </ligand>
</feature>
<evidence type="ECO:0000256" key="1">
    <source>
        <dbReference type="ARBA" id="ARBA00004496"/>
    </source>
</evidence>
<evidence type="ECO:0000256" key="14">
    <source>
        <dbReference type="PIRNR" id="PIRNR004930"/>
    </source>
</evidence>
<organism evidence="17 18">
    <name type="scientific">Arxiozyma heterogenica</name>
    <dbReference type="NCBI Taxonomy" id="278026"/>
    <lineage>
        <taxon>Eukaryota</taxon>
        <taxon>Fungi</taxon>
        <taxon>Dikarya</taxon>
        <taxon>Ascomycota</taxon>
        <taxon>Saccharomycotina</taxon>
        <taxon>Saccharomycetes</taxon>
        <taxon>Saccharomycetales</taxon>
        <taxon>Saccharomycetaceae</taxon>
        <taxon>Arxiozyma</taxon>
    </lineage>
</organism>
<feature type="domain" description="YrdC-like" evidence="16">
    <location>
        <begin position="34"/>
        <end position="236"/>
    </location>
</feature>
<evidence type="ECO:0000256" key="8">
    <source>
        <dbReference type="ARBA" id="ARBA00022695"/>
    </source>
</evidence>
<feature type="binding site" evidence="15">
    <location>
        <position position="188"/>
    </location>
    <ligand>
        <name>ATP</name>
        <dbReference type="ChEBI" id="CHEBI:30616"/>
    </ligand>
</feature>
<keyword evidence="9 14" id="KW-0547">Nucleotide-binding</keyword>
<evidence type="ECO:0000256" key="15">
    <source>
        <dbReference type="PIRSR" id="PIRSR004930-1"/>
    </source>
</evidence>
<evidence type="ECO:0000256" key="4">
    <source>
        <dbReference type="ARBA" id="ARBA00015492"/>
    </source>
</evidence>
<dbReference type="GO" id="GO:0005524">
    <property type="term" value="F:ATP binding"/>
    <property type="evidence" value="ECO:0007669"/>
    <property type="project" value="UniProtKB-UniRule"/>
</dbReference>
<dbReference type="GO" id="GO:0000049">
    <property type="term" value="F:tRNA binding"/>
    <property type="evidence" value="ECO:0007669"/>
    <property type="project" value="TreeGrafter"/>
</dbReference>
<reference evidence="18" key="1">
    <citation type="submission" date="2023-07" db="EMBL/GenBank/DDBJ databases">
        <title>A draft genome of Kazachstania heterogenica Y-27499.</title>
        <authorList>
            <person name="Donic C."/>
            <person name="Kralova J.S."/>
            <person name="Fidel L."/>
            <person name="Ben-Dor S."/>
            <person name="Jung S."/>
        </authorList>
    </citation>
    <scope>NUCLEOTIDE SEQUENCE [LARGE SCALE GENOMIC DNA]</scope>
    <source>
        <strain evidence="18">Y27499</strain>
    </source>
</reference>
<dbReference type="Gene3D" id="3.90.870.10">
    <property type="entry name" value="DHBP synthase"/>
    <property type="match status" value="1"/>
</dbReference>
<dbReference type="GO" id="GO:0005737">
    <property type="term" value="C:cytoplasm"/>
    <property type="evidence" value="ECO:0007669"/>
    <property type="project" value="UniProtKB-SubCell"/>
</dbReference>
<dbReference type="NCBIfam" id="TIGR00057">
    <property type="entry name" value="L-threonylcarbamoyladenylate synthase"/>
    <property type="match status" value="1"/>
</dbReference>
<dbReference type="GO" id="GO:0002949">
    <property type="term" value="P:tRNA threonylcarbamoyladenosine modification"/>
    <property type="evidence" value="ECO:0007669"/>
    <property type="project" value="UniProtKB-ARBA"/>
</dbReference>